<reference evidence="2 3" key="1">
    <citation type="submission" date="2019-03" db="EMBL/GenBank/DDBJ databases">
        <title>Rhodosporidium diobovatum UCD-FST 08-225 genome sequencing, assembly, and annotation.</title>
        <authorList>
            <person name="Fakankun I.U."/>
            <person name="Fristensky B."/>
            <person name="Levin D.B."/>
        </authorList>
    </citation>
    <scope>NUCLEOTIDE SEQUENCE [LARGE SCALE GENOMIC DNA]</scope>
    <source>
        <strain evidence="2 3">UCD-FST 08-225</strain>
    </source>
</reference>
<name>A0A5C5FSE3_9BASI</name>
<accession>A0A5C5FSE3</accession>
<dbReference type="GO" id="GO:0051010">
    <property type="term" value="F:microtubule plus-end binding"/>
    <property type="evidence" value="ECO:0007669"/>
    <property type="project" value="TreeGrafter"/>
</dbReference>
<dbReference type="AlphaFoldDB" id="A0A5C5FSE3"/>
<dbReference type="PANTHER" id="PTHR28289:SF1">
    <property type="entry name" value="DASH COMPLEX SUBUNIT HSK3"/>
    <property type="match status" value="1"/>
</dbReference>
<protein>
    <recommendedName>
        <fullName evidence="4">DASH complex subunit Hsk3 like-domain-containing protein</fullName>
    </recommendedName>
</protein>
<proteinExistence type="predicted"/>
<dbReference type="InterPro" id="IPR013183">
    <property type="entry name" value="Hsk3-like"/>
</dbReference>
<sequence length="90" mass="10173">MSHPHQHHSSSQSATSLPSTTKTRHLQELARQLKELADRTDTLRQLSGVTAAQAEYMRMLGGYHAAWFMASQRIMTPGDAPEEQQQEQQQ</sequence>
<gene>
    <name evidence="2" type="ORF">DMC30DRAFT_417759</name>
</gene>
<organism evidence="2 3">
    <name type="scientific">Rhodotorula diobovata</name>
    <dbReference type="NCBI Taxonomy" id="5288"/>
    <lineage>
        <taxon>Eukaryota</taxon>
        <taxon>Fungi</taxon>
        <taxon>Dikarya</taxon>
        <taxon>Basidiomycota</taxon>
        <taxon>Pucciniomycotina</taxon>
        <taxon>Microbotryomycetes</taxon>
        <taxon>Sporidiobolales</taxon>
        <taxon>Sporidiobolaceae</taxon>
        <taxon>Rhodotorula</taxon>
    </lineage>
</organism>
<dbReference type="Pfam" id="PF08227">
    <property type="entry name" value="DASH_Hsk3"/>
    <property type="match status" value="1"/>
</dbReference>
<dbReference type="GO" id="GO:0008608">
    <property type="term" value="P:attachment of spindle microtubules to kinetochore"/>
    <property type="evidence" value="ECO:0007669"/>
    <property type="project" value="InterPro"/>
</dbReference>
<keyword evidence="3" id="KW-1185">Reference proteome</keyword>
<evidence type="ECO:0008006" key="4">
    <source>
        <dbReference type="Google" id="ProtNLM"/>
    </source>
</evidence>
<evidence type="ECO:0000313" key="3">
    <source>
        <dbReference type="Proteomes" id="UP000311382"/>
    </source>
</evidence>
<dbReference type="EMBL" id="SOZI01000091">
    <property type="protein sequence ID" value="TNY19565.1"/>
    <property type="molecule type" value="Genomic_DNA"/>
</dbReference>
<dbReference type="PANTHER" id="PTHR28289">
    <property type="entry name" value="DASH COMPLEX SUBUNIT HSK3"/>
    <property type="match status" value="1"/>
</dbReference>
<evidence type="ECO:0000313" key="2">
    <source>
        <dbReference type="EMBL" id="TNY19565.1"/>
    </source>
</evidence>
<dbReference type="InterPro" id="IPR042332">
    <property type="entry name" value="Hsk3"/>
</dbReference>
<dbReference type="OrthoDB" id="2529348at2759"/>
<feature type="region of interest" description="Disordered" evidence="1">
    <location>
        <begin position="1"/>
        <end position="25"/>
    </location>
</feature>
<evidence type="ECO:0000256" key="1">
    <source>
        <dbReference type="SAM" id="MobiDB-lite"/>
    </source>
</evidence>
<dbReference type="Proteomes" id="UP000311382">
    <property type="component" value="Unassembled WGS sequence"/>
</dbReference>
<comment type="caution">
    <text evidence="2">The sequence shown here is derived from an EMBL/GenBank/DDBJ whole genome shotgun (WGS) entry which is preliminary data.</text>
</comment>
<dbReference type="GO" id="GO:0042729">
    <property type="term" value="C:DASH complex"/>
    <property type="evidence" value="ECO:0007669"/>
    <property type="project" value="TreeGrafter"/>
</dbReference>
<feature type="compositionally biased region" description="Low complexity" evidence="1">
    <location>
        <begin position="9"/>
        <end position="21"/>
    </location>
</feature>